<evidence type="ECO:0000313" key="2">
    <source>
        <dbReference type="EMBL" id="MFC5061109.1"/>
    </source>
</evidence>
<evidence type="ECO:0000313" key="3">
    <source>
        <dbReference type="Proteomes" id="UP001595947"/>
    </source>
</evidence>
<dbReference type="RefSeq" id="WP_378034463.1">
    <property type="nucleotide sequence ID" value="NZ_JBHSIV010000002.1"/>
</dbReference>
<reference evidence="3" key="1">
    <citation type="journal article" date="2019" name="Int. J. Syst. Evol. Microbiol.">
        <title>The Global Catalogue of Microorganisms (GCM) 10K type strain sequencing project: providing services to taxonomists for standard genome sequencing and annotation.</title>
        <authorList>
            <consortium name="The Broad Institute Genomics Platform"/>
            <consortium name="The Broad Institute Genome Sequencing Center for Infectious Disease"/>
            <person name="Wu L."/>
            <person name="Ma J."/>
        </authorList>
    </citation>
    <scope>NUCLEOTIDE SEQUENCE [LARGE SCALE GENOMIC DNA]</scope>
    <source>
        <strain evidence="3">CGMCC 4.7093</strain>
    </source>
</reference>
<evidence type="ECO:0000256" key="1">
    <source>
        <dbReference type="SAM" id="MobiDB-lite"/>
    </source>
</evidence>
<dbReference type="EMBL" id="JBHSIV010000002">
    <property type="protein sequence ID" value="MFC5061109.1"/>
    <property type="molecule type" value="Genomic_DNA"/>
</dbReference>
<protein>
    <submittedName>
        <fullName evidence="2">Uncharacterized protein</fullName>
    </submittedName>
</protein>
<keyword evidence="3" id="KW-1185">Reference proteome</keyword>
<comment type="caution">
    <text evidence="2">The sequence shown here is derived from an EMBL/GenBank/DDBJ whole genome shotgun (WGS) entry which is preliminary data.</text>
</comment>
<organism evidence="2 3">
    <name type="scientific">Actinomycetospora atypica</name>
    <dbReference type="NCBI Taxonomy" id="1290095"/>
    <lineage>
        <taxon>Bacteria</taxon>
        <taxon>Bacillati</taxon>
        <taxon>Actinomycetota</taxon>
        <taxon>Actinomycetes</taxon>
        <taxon>Pseudonocardiales</taxon>
        <taxon>Pseudonocardiaceae</taxon>
        <taxon>Actinomycetospora</taxon>
    </lineage>
</organism>
<proteinExistence type="predicted"/>
<sequence length="101" mass="11092">MLLAVRQCHVHYFVGREGLPLFDDVIVSVPQLDTDPVGRVLPGRQDSEDASAQLGEGVDLPSKSTRSRARKKLKTVKVKTIKLTRRLHEPITSEATSTGSV</sequence>
<name>A0ABV9YIA7_9PSEU</name>
<accession>A0ABV9YIA7</accession>
<gene>
    <name evidence="2" type="ORF">ACFPBZ_02735</name>
</gene>
<feature type="region of interest" description="Disordered" evidence="1">
    <location>
        <begin position="36"/>
        <end position="71"/>
    </location>
</feature>
<dbReference type="Proteomes" id="UP001595947">
    <property type="component" value="Unassembled WGS sequence"/>
</dbReference>